<accession>A0ABU1FFY8</accession>
<keyword evidence="2" id="KW-1185">Reference proteome</keyword>
<organism evidence="1 2">
    <name type="scientific">Agromyces indicus</name>
    <dbReference type="NCBI Taxonomy" id="758919"/>
    <lineage>
        <taxon>Bacteria</taxon>
        <taxon>Bacillati</taxon>
        <taxon>Actinomycetota</taxon>
        <taxon>Actinomycetes</taxon>
        <taxon>Micrococcales</taxon>
        <taxon>Microbacteriaceae</taxon>
        <taxon>Agromyces</taxon>
    </lineage>
</organism>
<evidence type="ECO:0000313" key="1">
    <source>
        <dbReference type="EMBL" id="MDR5690664.1"/>
    </source>
</evidence>
<dbReference type="RefSeq" id="WP_310519392.1">
    <property type="nucleotide sequence ID" value="NZ_BAABBS010000001.1"/>
</dbReference>
<evidence type="ECO:0000313" key="2">
    <source>
        <dbReference type="Proteomes" id="UP001260072"/>
    </source>
</evidence>
<comment type="caution">
    <text evidence="1">The sequence shown here is derived from an EMBL/GenBank/DDBJ whole genome shotgun (WGS) entry which is preliminary data.</text>
</comment>
<dbReference type="Proteomes" id="UP001260072">
    <property type="component" value="Unassembled WGS sequence"/>
</dbReference>
<protein>
    <recommendedName>
        <fullName evidence="3">MbtH-like domain-containing protein</fullName>
    </recommendedName>
</protein>
<gene>
    <name evidence="1" type="ORF">RH861_01155</name>
</gene>
<reference evidence="2" key="1">
    <citation type="submission" date="2023-07" db="EMBL/GenBank/DDBJ databases">
        <title>Description of three actinobacteria isolated from air of manufacturing shop in a pharmaceutical factory.</title>
        <authorList>
            <person name="Zhang D.-F."/>
        </authorList>
    </citation>
    <scope>NUCLEOTIDE SEQUENCE [LARGE SCALE GENOMIC DNA]</scope>
    <source>
        <strain evidence="2">CCTCC AB 2011122</strain>
    </source>
</reference>
<name>A0ABU1FFY8_9MICO</name>
<dbReference type="EMBL" id="JAVKGS010000001">
    <property type="protein sequence ID" value="MDR5690664.1"/>
    <property type="molecule type" value="Genomic_DNA"/>
</dbReference>
<sequence length="80" mass="8587">MTQQEPPGASRVALYRAGADSWRAIDPSFPLWDARCLLAHIEAVGDHYVVLSLVPPLGGVTEVASLSAAEECVEQIRRAA</sequence>
<proteinExistence type="predicted"/>
<evidence type="ECO:0008006" key="3">
    <source>
        <dbReference type="Google" id="ProtNLM"/>
    </source>
</evidence>